<protein>
    <submittedName>
        <fullName evidence="1">Phage protein</fullName>
    </submittedName>
</protein>
<evidence type="ECO:0000313" key="1">
    <source>
        <dbReference type="EMBL" id="AEP36194.1"/>
    </source>
</evidence>
<dbReference type="Proteomes" id="UP000009284">
    <property type="component" value="Chromosome"/>
</dbReference>
<keyword evidence="2" id="KW-1185">Reference proteome</keyword>
<reference evidence="1 2" key="2">
    <citation type="journal article" date="2012" name="PLoS ONE">
        <title>Genomic characterization of the taylorella genus.</title>
        <authorList>
            <person name="Hebert L."/>
            <person name="Moumen B."/>
            <person name="Pons N."/>
            <person name="Duquesne F."/>
            <person name="Breuil M.F."/>
            <person name="Goux D."/>
            <person name="Batto J.M."/>
            <person name="Laugier C."/>
            <person name="Renault P."/>
            <person name="Petry S."/>
        </authorList>
    </citation>
    <scope>NUCLEOTIDE SEQUENCE [LARGE SCALE GENOMIC DNA]</scope>
    <source>
        <strain evidence="1 2">MCE3</strain>
    </source>
</reference>
<evidence type="ECO:0000313" key="2">
    <source>
        <dbReference type="Proteomes" id="UP000009284"/>
    </source>
</evidence>
<name>G4QCR4_TAYAM</name>
<gene>
    <name evidence="1" type="ordered locus">TASI_0419</name>
</gene>
<accession>G4QCR4</accession>
<organism evidence="1 2">
    <name type="scientific">Taylorella asinigenitalis (strain MCE3)</name>
    <dbReference type="NCBI Taxonomy" id="1008459"/>
    <lineage>
        <taxon>Bacteria</taxon>
        <taxon>Pseudomonadati</taxon>
        <taxon>Pseudomonadota</taxon>
        <taxon>Betaproteobacteria</taxon>
        <taxon>Burkholderiales</taxon>
        <taxon>Alcaligenaceae</taxon>
        <taxon>Taylorella</taxon>
    </lineage>
</organism>
<dbReference type="KEGG" id="tas:TASI_0419"/>
<dbReference type="STRING" id="1008459.TASI_0419"/>
<proteinExistence type="predicted"/>
<dbReference type="HOGENOM" id="CLU_2526381_0_0_4"/>
<reference key="1">
    <citation type="submission" date="2011-09" db="EMBL/GenBank/DDBJ databases">
        <title>Genomic characterization of the Taylorella genus.</title>
        <authorList>
            <person name="Hebert L."/>
            <person name="Moumen B."/>
            <person name="Pons N."/>
            <person name="Duquesne F."/>
            <person name="Breuil M.-F."/>
            <person name="Goux D."/>
            <person name="Batto J.-M."/>
            <person name="Renault P."/>
            <person name="Laugier C."/>
            <person name="Petry S."/>
        </authorList>
    </citation>
    <scope>NUCLEOTIDE SEQUENCE</scope>
    <source>
        <strain>MCE3</strain>
    </source>
</reference>
<sequence length="84" mass="9994">MTEYDAFYFDFERIKESVDSEFLRMIHKEDIELIADYLNYMNKALKSIQRLKMSPSVSSRIVNLQAITDETIETLNNNFFENKS</sequence>
<dbReference type="EMBL" id="CP003059">
    <property type="protein sequence ID" value="AEP36194.1"/>
    <property type="molecule type" value="Genomic_DNA"/>
</dbReference>
<dbReference type="RefSeq" id="WP_014111092.1">
    <property type="nucleotide sequence ID" value="NC_016043.1"/>
</dbReference>
<dbReference type="AlphaFoldDB" id="G4QCR4"/>